<dbReference type="Gene3D" id="3.20.20.100">
    <property type="entry name" value="NADP-dependent oxidoreductase domain"/>
    <property type="match status" value="1"/>
</dbReference>
<name>A0A8J7CFX7_9RHOB</name>
<dbReference type="Pfam" id="PF00248">
    <property type="entry name" value="Aldo_ket_red"/>
    <property type="match status" value="1"/>
</dbReference>
<dbReference type="InterPro" id="IPR023210">
    <property type="entry name" value="NADP_OxRdtase_dom"/>
</dbReference>
<dbReference type="RefSeq" id="WP_193178858.1">
    <property type="nucleotide sequence ID" value="NZ_JACVXA010000001.1"/>
</dbReference>
<dbReference type="Proteomes" id="UP000609121">
    <property type="component" value="Unassembled WGS sequence"/>
</dbReference>
<dbReference type="GO" id="GO:0005737">
    <property type="term" value="C:cytoplasm"/>
    <property type="evidence" value="ECO:0007669"/>
    <property type="project" value="TreeGrafter"/>
</dbReference>
<dbReference type="SUPFAM" id="SSF51430">
    <property type="entry name" value="NAD(P)-linked oxidoreductase"/>
    <property type="match status" value="1"/>
</dbReference>
<evidence type="ECO:0000259" key="2">
    <source>
        <dbReference type="Pfam" id="PF00248"/>
    </source>
</evidence>
<organism evidence="3 4">
    <name type="scientific">Mangrovicoccus algicola</name>
    <dbReference type="NCBI Taxonomy" id="2771008"/>
    <lineage>
        <taxon>Bacteria</taxon>
        <taxon>Pseudomonadati</taxon>
        <taxon>Pseudomonadota</taxon>
        <taxon>Alphaproteobacteria</taxon>
        <taxon>Rhodobacterales</taxon>
        <taxon>Paracoccaceae</taxon>
        <taxon>Mangrovicoccus</taxon>
    </lineage>
</organism>
<feature type="domain" description="NADP-dependent oxidoreductase" evidence="2">
    <location>
        <begin position="15"/>
        <end position="304"/>
    </location>
</feature>
<proteinExistence type="predicted"/>
<sequence>MKTRKLGANGPEVGAIGLGCMSFAGFFGAADDEVSLACLDAAVEAGIDFWDTSNIYGMGRSERVIGRYLAERKPKVVLATKVGIVPGPPRRFDNAEDHIRAELEGSLTRLGRSKVELYYIHRREAERPVEEVAETMGKLIQEGLIDGWGLSEIAPATLRRAHATVPVTAVQNEYSLWSRQPELGMIRACRDLGVAFVPFSPLARGMLGETSVDPARMEATDWRATSPRFVAPNYGYNLAAIDGFRDFCRSRGWSVSAAALAWVLEKGDHLIPIPGTRTAAHLQEWLGADEIVFTDADRAEIDRLLPPGFAHGDRYGDAQTIGVERYC</sequence>
<dbReference type="AlphaFoldDB" id="A0A8J7CFX7"/>
<gene>
    <name evidence="3" type="ORF">ICN82_00485</name>
</gene>
<accession>A0A8J7CFX7</accession>
<evidence type="ECO:0000313" key="4">
    <source>
        <dbReference type="Proteomes" id="UP000609121"/>
    </source>
</evidence>
<dbReference type="PANTHER" id="PTHR43625:SF40">
    <property type="entry name" value="ALDO-KETO REDUCTASE YAKC [NADP(+)]"/>
    <property type="match status" value="1"/>
</dbReference>
<comment type="caution">
    <text evidence="3">The sequence shown here is derived from an EMBL/GenBank/DDBJ whole genome shotgun (WGS) entry which is preliminary data.</text>
</comment>
<dbReference type="InterPro" id="IPR036812">
    <property type="entry name" value="NAD(P)_OxRdtase_dom_sf"/>
</dbReference>
<evidence type="ECO:0000313" key="3">
    <source>
        <dbReference type="EMBL" id="MBE3636675.1"/>
    </source>
</evidence>
<dbReference type="PANTHER" id="PTHR43625">
    <property type="entry name" value="AFLATOXIN B1 ALDEHYDE REDUCTASE"/>
    <property type="match status" value="1"/>
</dbReference>
<evidence type="ECO:0000256" key="1">
    <source>
        <dbReference type="ARBA" id="ARBA00023002"/>
    </source>
</evidence>
<reference evidence="3" key="1">
    <citation type="submission" date="2020-09" db="EMBL/GenBank/DDBJ databases">
        <title>A novel bacterium of genus Mangrovicoccus, isolated from South China Sea.</title>
        <authorList>
            <person name="Huang H."/>
            <person name="Mo K."/>
            <person name="Hu Y."/>
        </authorList>
    </citation>
    <scope>NUCLEOTIDE SEQUENCE</scope>
    <source>
        <strain evidence="3">HB182678</strain>
    </source>
</reference>
<dbReference type="GO" id="GO:0016491">
    <property type="term" value="F:oxidoreductase activity"/>
    <property type="evidence" value="ECO:0007669"/>
    <property type="project" value="UniProtKB-KW"/>
</dbReference>
<keyword evidence="1" id="KW-0560">Oxidoreductase</keyword>
<protein>
    <submittedName>
        <fullName evidence="3">Aldo/keto reductase</fullName>
    </submittedName>
</protein>
<dbReference type="InterPro" id="IPR050791">
    <property type="entry name" value="Aldo-Keto_reductase"/>
</dbReference>
<dbReference type="EMBL" id="JACVXA010000001">
    <property type="protein sequence ID" value="MBE3636675.1"/>
    <property type="molecule type" value="Genomic_DNA"/>
</dbReference>
<keyword evidence="4" id="KW-1185">Reference proteome</keyword>